<keyword evidence="1" id="KW-0812">Transmembrane</keyword>
<protein>
    <recommendedName>
        <fullName evidence="2">VanZ-like domain-containing protein</fullName>
    </recommendedName>
</protein>
<feature type="transmembrane region" description="Helical" evidence="1">
    <location>
        <begin position="6"/>
        <end position="24"/>
    </location>
</feature>
<dbReference type="RefSeq" id="WP_057905808.1">
    <property type="nucleotide sequence ID" value="NZ_AZDA01000140.1"/>
</dbReference>
<reference evidence="3 4" key="1">
    <citation type="journal article" date="2015" name="Genome Announc.">
        <title>Expanding the biotechnology potential of lactobacilli through comparative genomics of 213 strains and associated genera.</title>
        <authorList>
            <person name="Sun Z."/>
            <person name="Harris H.M."/>
            <person name="McCann A."/>
            <person name="Guo C."/>
            <person name="Argimon S."/>
            <person name="Zhang W."/>
            <person name="Yang X."/>
            <person name="Jeffery I.B."/>
            <person name="Cooney J.C."/>
            <person name="Kagawa T.F."/>
            <person name="Liu W."/>
            <person name="Song Y."/>
            <person name="Salvetti E."/>
            <person name="Wrobel A."/>
            <person name="Rasinkangas P."/>
            <person name="Parkhill J."/>
            <person name="Rea M.C."/>
            <person name="O'Sullivan O."/>
            <person name="Ritari J."/>
            <person name="Douillard F.P."/>
            <person name="Paul Ross R."/>
            <person name="Yang R."/>
            <person name="Briner A.E."/>
            <person name="Felis G.E."/>
            <person name="de Vos W.M."/>
            <person name="Barrangou R."/>
            <person name="Klaenhammer T.R."/>
            <person name="Caufield P.W."/>
            <person name="Cui Y."/>
            <person name="Zhang H."/>
            <person name="O'Toole P.W."/>
        </authorList>
    </citation>
    <scope>NUCLEOTIDE SEQUENCE [LARGE SCALE GENOMIC DNA]</scope>
    <source>
        <strain evidence="3 4">DSM 20003</strain>
    </source>
</reference>
<dbReference type="PATRIC" id="fig|1423726.3.peg.2043"/>
<organism evidence="3 4">
    <name type="scientific">Loigolactobacillus bifermentans DSM 20003</name>
    <dbReference type="NCBI Taxonomy" id="1423726"/>
    <lineage>
        <taxon>Bacteria</taxon>
        <taxon>Bacillati</taxon>
        <taxon>Bacillota</taxon>
        <taxon>Bacilli</taxon>
        <taxon>Lactobacillales</taxon>
        <taxon>Lactobacillaceae</taxon>
        <taxon>Loigolactobacillus</taxon>
    </lineage>
</organism>
<keyword evidence="1" id="KW-1133">Transmembrane helix</keyword>
<dbReference type="Proteomes" id="UP000051461">
    <property type="component" value="Unassembled WGS sequence"/>
</dbReference>
<gene>
    <name evidence="3" type="ORF">FC07_GL001967</name>
</gene>
<dbReference type="EMBL" id="AZDA01000140">
    <property type="protein sequence ID" value="KRK32542.1"/>
    <property type="molecule type" value="Genomic_DNA"/>
</dbReference>
<dbReference type="InterPro" id="IPR053150">
    <property type="entry name" value="Teicoplanin_resist-assoc"/>
</dbReference>
<dbReference type="AlphaFoldDB" id="A0A0R1GE71"/>
<accession>A0A0R1GE71</accession>
<comment type="caution">
    <text evidence="3">The sequence shown here is derived from an EMBL/GenBank/DDBJ whole genome shotgun (WGS) entry which is preliminary data.</text>
</comment>
<dbReference type="Pfam" id="PF04892">
    <property type="entry name" value="VanZ"/>
    <property type="match status" value="1"/>
</dbReference>
<feature type="transmembrane region" description="Helical" evidence="1">
    <location>
        <begin position="109"/>
        <end position="128"/>
    </location>
</feature>
<dbReference type="PANTHER" id="PTHR36834">
    <property type="entry name" value="MEMBRANE PROTEIN-RELATED"/>
    <property type="match status" value="1"/>
</dbReference>
<keyword evidence="1" id="KW-0472">Membrane</keyword>
<feature type="domain" description="VanZ-like" evidence="2">
    <location>
        <begin position="39"/>
        <end position="160"/>
    </location>
</feature>
<sequence length="174" mass="20199">MWFLQMVPFLIMIGVVLWQTWRLTRRDQAWGPKITLMAFWVYALAIVALCLAPTFYHFGAHQASYIWIGRAMVIYRPFQDLDLEYWLNLLLTLPLGIFFGLTQRWSWRNLLGLGLLMGFGLETIQFGLDQLIDLQRVVDIDDVITNFGGTVVGGGVYWCLRNTRLVAYFQVAKK</sequence>
<evidence type="ECO:0000259" key="2">
    <source>
        <dbReference type="Pfam" id="PF04892"/>
    </source>
</evidence>
<dbReference type="InterPro" id="IPR006976">
    <property type="entry name" value="VanZ-like"/>
</dbReference>
<name>A0A0R1GE71_9LACO</name>
<proteinExistence type="predicted"/>
<keyword evidence="4" id="KW-1185">Reference proteome</keyword>
<feature type="transmembrane region" description="Helical" evidence="1">
    <location>
        <begin position="143"/>
        <end position="160"/>
    </location>
</feature>
<evidence type="ECO:0000256" key="1">
    <source>
        <dbReference type="SAM" id="Phobius"/>
    </source>
</evidence>
<feature type="transmembrane region" description="Helical" evidence="1">
    <location>
        <begin position="85"/>
        <end position="102"/>
    </location>
</feature>
<dbReference type="STRING" id="1423726.FC07_GL001967"/>
<evidence type="ECO:0000313" key="4">
    <source>
        <dbReference type="Proteomes" id="UP000051461"/>
    </source>
</evidence>
<dbReference type="OrthoDB" id="2247368at2"/>
<evidence type="ECO:0000313" key="3">
    <source>
        <dbReference type="EMBL" id="KRK32542.1"/>
    </source>
</evidence>
<feature type="transmembrane region" description="Helical" evidence="1">
    <location>
        <begin position="36"/>
        <end position="56"/>
    </location>
</feature>
<dbReference type="PANTHER" id="PTHR36834:SF2">
    <property type="entry name" value="MEMBRANE PROTEIN"/>
    <property type="match status" value="1"/>
</dbReference>